<feature type="region of interest" description="Disordered" evidence="1">
    <location>
        <begin position="1"/>
        <end position="34"/>
    </location>
</feature>
<evidence type="ECO:0000313" key="3">
    <source>
        <dbReference type="EMBL" id="CAH1977175.1"/>
    </source>
</evidence>
<feature type="compositionally biased region" description="Acidic residues" evidence="1">
    <location>
        <begin position="7"/>
        <end position="20"/>
    </location>
</feature>
<reference evidence="3" key="1">
    <citation type="submission" date="2022-03" db="EMBL/GenBank/DDBJ databases">
        <authorList>
            <person name="Sayadi A."/>
        </authorList>
    </citation>
    <scope>NUCLEOTIDE SEQUENCE</scope>
</reference>
<evidence type="ECO:0000313" key="4">
    <source>
        <dbReference type="Proteomes" id="UP001152888"/>
    </source>
</evidence>
<dbReference type="AlphaFoldDB" id="A0A9P0KTR6"/>
<organism evidence="3 4">
    <name type="scientific">Acanthoscelides obtectus</name>
    <name type="common">Bean weevil</name>
    <name type="synonym">Bruchus obtectus</name>
    <dbReference type="NCBI Taxonomy" id="200917"/>
    <lineage>
        <taxon>Eukaryota</taxon>
        <taxon>Metazoa</taxon>
        <taxon>Ecdysozoa</taxon>
        <taxon>Arthropoda</taxon>
        <taxon>Hexapoda</taxon>
        <taxon>Insecta</taxon>
        <taxon>Pterygota</taxon>
        <taxon>Neoptera</taxon>
        <taxon>Endopterygota</taxon>
        <taxon>Coleoptera</taxon>
        <taxon>Polyphaga</taxon>
        <taxon>Cucujiformia</taxon>
        <taxon>Chrysomeloidea</taxon>
        <taxon>Chrysomelidae</taxon>
        <taxon>Bruchinae</taxon>
        <taxon>Bruchini</taxon>
        <taxon>Acanthoscelides</taxon>
    </lineage>
</organism>
<dbReference type="InterPro" id="IPR029526">
    <property type="entry name" value="PGBD"/>
</dbReference>
<protein>
    <recommendedName>
        <fullName evidence="2">PiggyBac transposable element-derived protein domain-containing protein</fullName>
    </recommendedName>
</protein>
<dbReference type="Pfam" id="PF13843">
    <property type="entry name" value="DDE_Tnp_1_7"/>
    <property type="match status" value="1"/>
</dbReference>
<dbReference type="PANTHER" id="PTHR47272">
    <property type="entry name" value="DDE_TNP_1_7 DOMAIN-CONTAINING PROTEIN"/>
    <property type="match status" value="1"/>
</dbReference>
<dbReference type="PANTHER" id="PTHR47272:SF1">
    <property type="entry name" value="PIGGYBAC TRANSPOSABLE ELEMENT-DERIVED PROTEIN 3-LIKE"/>
    <property type="match status" value="1"/>
</dbReference>
<proteinExistence type="predicted"/>
<accession>A0A9P0KTR6</accession>
<name>A0A9P0KTR6_ACAOB</name>
<dbReference type="EMBL" id="CAKOFQ010006855">
    <property type="protein sequence ID" value="CAH1977175.1"/>
    <property type="molecule type" value="Genomic_DNA"/>
</dbReference>
<dbReference type="Proteomes" id="UP001152888">
    <property type="component" value="Unassembled WGS sequence"/>
</dbReference>
<gene>
    <name evidence="3" type="ORF">ACAOBT_LOCUS12512</name>
</gene>
<sequence length="424" mass="48824">MASLPSDSEDENLSDSDDEYVPSKPGSDNSTSSDNELVDQIVEQGNLYACQVDPNRPLNLARSGLEVFLGICRFLVYRDIDFIGVLPPEFHRRPTPCPESDKLFKLRPFLDNLQQKFANQVKLEKLCVDEQIVPFKGRSSLKQYNPKKSNKWRYKIFIACDKDGLIHNFEVYTGKILPVSGKDDIGASGNIVLRLAAVIPKHKYHFLFFDNWLTSLKLLTTLYKDGIYSLGAVRKDIIHGLTFSSDNIMKKKGRGTYEEDEATIEDVKIFALKWFDNKSVCLASTFYRSHPIDTVERFVRKEKTKINIQRPNMVKEYNLFMGGVDLLDGLISYYRITLRSRKWYLNIFFHFIDLVIVTAWIRYKADKQIAGLEKKDILDSLGFRAEVAFWGRVKIHENEEDQVEVLKEILKKKGKGANKAHTEV</sequence>
<evidence type="ECO:0000259" key="2">
    <source>
        <dbReference type="Pfam" id="PF13843"/>
    </source>
</evidence>
<comment type="caution">
    <text evidence="3">The sequence shown here is derived from an EMBL/GenBank/DDBJ whole genome shotgun (WGS) entry which is preliminary data.</text>
</comment>
<dbReference type="OrthoDB" id="6770812at2759"/>
<evidence type="ECO:0000256" key="1">
    <source>
        <dbReference type="SAM" id="MobiDB-lite"/>
    </source>
</evidence>
<keyword evidence="4" id="KW-1185">Reference proteome</keyword>
<feature type="domain" description="PiggyBac transposable element-derived protein" evidence="2">
    <location>
        <begin position="95"/>
        <end position="360"/>
    </location>
</feature>